<keyword evidence="2" id="KW-0560">Oxidoreductase</keyword>
<name>A0A8I1W8R1_PLESH</name>
<dbReference type="SUPFAM" id="SSF51735">
    <property type="entry name" value="NAD(P)-binding Rossmann-fold domains"/>
    <property type="match status" value="1"/>
</dbReference>
<dbReference type="InterPro" id="IPR050984">
    <property type="entry name" value="Gfo/Idh/MocA_domain"/>
</dbReference>
<dbReference type="GO" id="GO:0016491">
    <property type="term" value="F:oxidoreductase activity"/>
    <property type="evidence" value="ECO:0007669"/>
    <property type="project" value="UniProtKB-KW"/>
</dbReference>
<dbReference type="Proteomes" id="UP000664658">
    <property type="component" value="Unassembled WGS sequence"/>
</dbReference>
<comment type="caution">
    <text evidence="4">The sequence shown here is derived from an EMBL/GenBank/DDBJ whole genome shotgun (WGS) entry which is preliminary data.</text>
</comment>
<gene>
    <name evidence="4" type="ORF">J2R62_16325</name>
</gene>
<dbReference type="InterPro" id="IPR000683">
    <property type="entry name" value="Gfo/Idh/MocA-like_OxRdtase_N"/>
</dbReference>
<dbReference type="AlphaFoldDB" id="A0A8I1W8R1"/>
<evidence type="ECO:0000256" key="1">
    <source>
        <dbReference type="ARBA" id="ARBA00010928"/>
    </source>
</evidence>
<evidence type="ECO:0000256" key="2">
    <source>
        <dbReference type="ARBA" id="ARBA00023002"/>
    </source>
</evidence>
<proteinExistence type="inferred from homology"/>
<dbReference type="InterPro" id="IPR036291">
    <property type="entry name" value="NAD(P)-bd_dom_sf"/>
</dbReference>
<dbReference type="PANTHER" id="PTHR22604:SF105">
    <property type="entry name" value="TRANS-1,2-DIHYDROBENZENE-1,2-DIOL DEHYDROGENASE"/>
    <property type="match status" value="1"/>
</dbReference>
<evidence type="ECO:0000313" key="5">
    <source>
        <dbReference type="Proteomes" id="UP000664658"/>
    </source>
</evidence>
<evidence type="ECO:0000259" key="3">
    <source>
        <dbReference type="Pfam" id="PF01408"/>
    </source>
</evidence>
<feature type="domain" description="Gfo/Idh/MocA-like oxidoreductase N-terminal" evidence="3">
    <location>
        <begin position="10"/>
        <end position="100"/>
    </location>
</feature>
<comment type="similarity">
    <text evidence="1">Belongs to the Gfo/Idh/MocA family.</text>
</comment>
<accession>A0A8I1W8R1</accession>
<reference evidence="4" key="1">
    <citation type="submission" date="2021-03" db="EMBL/GenBank/DDBJ databases">
        <title>Plesiomonas shigelloides zfcc0051, isolated from zebrafish feces.</title>
        <authorList>
            <person name="Vanderhoek Z."/>
            <person name="Gaulke C."/>
        </authorList>
    </citation>
    <scope>NUCLEOTIDE SEQUENCE</scope>
    <source>
        <strain evidence="4">Zfcc0051</strain>
    </source>
</reference>
<sequence length="139" mass="15442">MTVRNVVRKVRWGIAGLGKIAHRFAKDLTHNVTLGELHAVAARDLERASAFAEQYQSPKSYGTYTALAQDPEIDVVYVATIHPLHKSLVALFLAHGKHVLNSCVEYRYTFANPCLPPGNGLAVSIKSRTFFSSCHIERH</sequence>
<dbReference type="EMBL" id="JAFNAA010000027">
    <property type="protein sequence ID" value="MBO1109748.1"/>
    <property type="molecule type" value="Genomic_DNA"/>
</dbReference>
<dbReference type="GO" id="GO:0000166">
    <property type="term" value="F:nucleotide binding"/>
    <property type="evidence" value="ECO:0007669"/>
    <property type="project" value="InterPro"/>
</dbReference>
<protein>
    <submittedName>
        <fullName evidence="4">Gfo/Idh/MocA family oxidoreductase</fullName>
    </submittedName>
</protein>
<dbReference type="PANTHER" id="PTHR22604">
    <property type="entry name" value="OXIDOREDUCTASES"/>
    <property type="match status" value="1"/>
</dbReference>
<dbReference type="Pfam" id="PF01408">
    <property type="entry name" value="GFO_IDH_MocA"/>
    <property type="match status" value="1"/>
</dbReference>
<evidence type="ECO:0000313" key="4">
    <source>
        <dbReference type="EMBL" id="MBO1109748.1"/>
    </source>
</evidence>
<dbReference type="Gene3D" id="3.40.50.720">
    <property type="entry name" value="NAD(P)-binding Rossmann-like Domain"/>
    <property type="match status" value="1"/>
</dbReference>
<organism evidence="4 5">
    <name type="scientific">Plesiomonas shigelloides</name>
    <name type="common">Aeromonas shigelloides</name>
    <dbReference type="NCBI Taxonomy" id="703"/>
    <lineage>
        <taxon>Bacteria</taxon>
        <taxon>Pseudomonadati</taxon>
        <taxon>Pseudomonadota</taxon>
        <taxon>Gammaproteobacteria</taxon>
        <taxon>Enterobacterales</taxon>
        <taxon>Enterobacteriaceae</taxon>
        <taxon>Plesiomonas</taxon>
    </lineage>
</organism>